<evidence type="ECO:0000313" key="1">
    <source>
        <dbReference type="EMBL" id="KAF8883160.1"/>
    </source>
</evidence>
<keyword evidence="2" id="KW-1185">Reference proteome</keyword>
<dbReference type="EMBL" id="JADNYJ010000117">
    <property type="protein sequence ID" value="KAF8883160.1"/>
    <property type="molecule type" value="Genomic_DNA"/>
</dbReference>
<dbReference type="AlphaFoldDB" id="A0A9P5NE60"/>
<organism evidence="1 2">
    <name type="scientific">Gymnopilus junonius</name>
    <name type="common">Spectacular rustgill mushroom</name>
    <name type="synonym">Gymnopilus spectabilis subsp. junonius</name>
    <dbReference type="NCBI Taxonomy" id="109634"/>
    <lineage>
        <taxon>Eukaryota</taxon>
        <taxon>Fungi</taxon>
        <taxon>Dikarya</taxon>
        <taxon>Basidiomycota</taxon>
        <taxon>Agaricomycotina</taxon>
        <taxon>Agaricomycetes</taxon>
        <taxon>Agaricomycetidae</taxon>
        <taxon>Agaricales</taxon>
        <taxon>Agaricineae</taxon>
        <taxon>Hymenogastraceae</taxon>
        <taxon>Gymnopilus</taxon>
    </lineage>
</organism>
<dbReference type="Proteomes" id="UP000724874">
    <property type="component" value="Unassembled WGS sequence"/>
</dbReference>
<name>A0A9P5NE60_GYMJU</name>
<dbReference type="OrthoDB" id="4177236at2759"/>
<evidence type="ECO:0008006" key="3">
    <source>
        <dbReference type="Google" id="ProtNLM"/>
    </source>
</evidence>
<evidence type="ECO:0000313" key="2">
    <source>
        <dbReference type="Proteomes" id="UP000724874"/>
    </source>
</evidence>
<reference evidence="1" key="1">
    <citation type="submission" date="2020-11" db="EMBL/GenBank/DDBJ databases">
        <authorList>
            <consortium name="DOE Joint Genome Institute"/>
            <person name="Ahrendt S."/>
            <person name="Riley R."/>
            <person name="Andreopoulos W."/>
            <person name="LaButti K."/>
            <person name="Pangilinan J."/>
            <person name="Ruiz-duenas F.J."/>
            <person name="Barrasa J.M."/>
            <person name="Sanchez-Garcia M."/>
            <person name="Camarero S."/>
            <person name="Miyauchi S."/>
            <person name="Serrano A."/>
            <person name="Linde D."/>
            <person name="Babiker R."/>
            <person name="Drula E."/>
            <person name="Ayuso-Fernandez I."/>
            <person name="Pacheco R."/>
            <person name="Padilla G."/>
            <person name="Ferreira P."/>
            <person name="Barriuso J."/>
            <person name="Kellner H."/>
            <person name="Castanera R."/>
            <person name="Alfaro M."/>
            <person name="Ramirez L."/>
            <person name="Pisabarro A.G."/>
            <person name="Kuo A."/>
            <person name="Tritt A."/>
            <person name="Lipzen A."/>
            <person name="He G."/>
            <person name="Yan M."/>
            <person name="Ng V."/>
            <person name="Cullen D."/>
            <person name="Martin F."/>
            <person name="Rosso M.-N."/>
            <person name="Henrissat B."/>
            <person name="Hibbett D."/>
            <person name="Martinez A.T."/>
            <person name="Grigoriev I.V."/>
        </authorList>
    </citation>
    <scope>NUCLEOTIDE SEQUENCE</scope>
    <source>
        <strain evidence="1">AH 44721</strain>
    </source>
</reference>
<sequence>MDYIKGRTLFKAWPTYSLYRKFMVAWSLRNYVRQLRRLMAPTSTTPPGPISVHGACTCDLTSLIGQQNLRGPFEFYSDFVSLFNTAWSSAVKHSKAPQNHPSRKEQFEDLGPQTLVLSHLDINPRNIIVDDDDRLWLRLNQK</sequence>
<proteinExistence type="predicted"/>
<comment type="caution">
    <text evidence="1">The sequence shown here is derived from an EMBL/GenBank/DDBJ whole genome shotgun (WGS) entry which is preliminary data.</text>
</comment>
<protein>
    <recommendedName>
        <fullName evidence="3">Aminoglycoside phosphotransferase domain-containing protein</fullName>
    </recommendedName>
</protein>
<accession>A0A9P5NE60</accession>
<gene>
    <name evidence="1" type="ORF">CPB84DRAFT_191509</name>
</gene>